<evidence type="ECO:0000256" key="1">
    <source>
        <dbReference type="ARBA" id="ARBA00004613"/>
    </source>
</evidence>
<reference evidence="4" key="1">
    <citation type="thesis" date="2020" institute="ProQuest LLC" country="789 East Eisenhower Parkway, Ann Arbor, MI, USA">
        <title>Comparative Genomics and Chromosome Evolution.</title>
        <authorList>
            <person name="Mudd A.B."/>
        </authorList>
    </citation>
    <scope>NUCLEOTIDE SEQUENCE</scope>
    <source>
        <strain evidence="4">237g6f4</strain>
        <tissue evidence="4">Blood</tissue>
    </source>
</reference>
<proteinExistence type="predicted"/>
<dbReference type="CDD" id="cd23572">
    <property type="entry name" value="TFP_LU_ECD_PINLYP_rpt2"/>
    <property type="match status" value="1"/>
</dbReference>
<feature type="domain" description="UPAR/Ly6" evidence="3">
    <location>
        <begin position="102"/>
        <end position="181"/>
    </location>
</feature>
<dbReference type="InterPro" id="IPR045860">
    <property type="entry name" value="Snake_toxin-like_sf"/>
</dbReference>
<name>A0AAV6ZC72_ENGPU</name>
<evidence type="ECO:0000313" key="5">
    <source>
        <dbReference type="Proteomes" id="UP000824782"/>
    </source>
</evidence>
<keyword evidence="2" id="KW-0964">Secreted</keyword>
<dbReference type="Gene3D" id="2.10.60.10">
    <property type="entry name" value="CD59"/>
    <property type="match status" value="2"/>
</dbReference>
<comment type="subcellular location">
    <subcellularLocation>
        <location evidence="1">Secreted</location>
    </subcellularLocation>
</comment>
<dbReference type="AlphaFoldDB" id="A0AAV6ZC72"/>
<dbReference type="GO" id="GO:0005576">
    <property type="term" value="C:extracellular region"/>
    <property type="evidence" value="ECO:0007669"/>
    <property type="project" value="UniProtKB-SubCell"/>
</dbReference>
<dbReference type="Proteomes" id="UP000824782">
    <property type="component" value="Unassembled WGS sequence"/>
</dbReference>
<evidence type="ECO:0000313" key="4">
    <source>
        <dbReference type="EMBL" id="KAG8545785.1"/>
    </source>
</evidence>
<accession>A0AAV6ZC72</accession>
<dbReference type="PANTHER" id="PTHR20914:SF9">
    <property type="entry name" value="COILED, ISOFORM A"/>
    <property type="match status" value="1"/>
</dbReference>
<comment type="caution">
    <text evidence="4">The sequence shown here is derived from an EMBL/GenBank/DDBJ whole genome shotgun (WGS) entry which is preliminary data.</text>
</comment>
<sequence>MEQKVELWSRRSSYGAEGRVMEQKVKSWSRGSIAGEEGKAGKQKFELWSRRSSHGAEGQVMEQKVKLWSRRSSYGAEGQVMEHKVKSWSRRSIAGEEAADQECYECHARNSGTCNATVTKCQAGEKCIIINEEFICNGTYRSIYKGCSRNVPCDWQPYAKANIGFSYRIYTKCCNEDRCNNGSYEMPEPQEPNGVRCPGCFTQDTLEGCKSDGDMVCRGTDDKCHTSYSTVLKPDDKIISFSFQGCVSPKLCETDLVHLVGLQVLNSTVFTCTDPAKPVGEEDKNNEGVI</sequence>
<dbReference type="CDD" id="cd00117">
    <property type="entry name" value="TFP"/>
    <property type="match status" value="1"/>
</dbReference>
<keyword evidence="5" id="KW-1185">Reference proteome</keyword>
<feature type="domain" description="UPAR/Ly6" evidence="3">
    <location>
        <begin position="193"/>
        <end position="262"/>
    </location>
</feature>
<dbReference type="PANTHER" id="PTHR20914">
    <property type="entry name" value="LY6/PLAUR DOMAIN-CONTAINING PROTEIN 8"/>
    <property type="match status" value="1"/>
</dbReference>
<dbReference type="InterPro" id="IPR016054">
    <property type="entry name" value="LY6_UPA_recep-like"/>
</dbReference>
<evidence type="ECO:0000256" key="2">
    <source>
        <dbReference type="ARBA" id="ARBA00022525"/>
    </source>
</evidence>
<dbReference type="SUPFAM" id="SSF57302">
    <property type="entry name" value="Snake toxin-like"/>
    <property type="match status" value="1"/>
</dbReference>
<evidence type="ECO:0000259" key="3">
    <source>
        <dbReference type="Pfam" id="PF00021"/>
    </source>
</evidence>
<gene>
    <name evidence="4" type="ORF">GDO81_020306</name>
</gene>
<protein>
    <recommendedName>
        <fullName evidence="3">UPAR/Ly6 domain-containing protein</fullName>
    </recommendedName>
</protein>
<dbReference type="Pfam" id="PF00021">
    <property type="entry name" value="UPAR_LY6"/>
    <property type="match status" value="2"/>
</dbReference>
<dbReference type="InterPro" id="IPR050918">
    <property type="entry name" value="CNF-like_PLA2_Inhibitor"/>
</dbReference>
<dbReference type="EMBL" id="WNYA01001427">
    <property type="protein sequence ID" value="KAG8545785.1"/>
    <property type="molecule type" value="Genomic_DNA"/>
</dbReference>
<organism evidence="4 5">
    <name type="scientific">Engystomops pustulosus</name>
    <name type="common">Tungara frog</name>
    <name type="synonym">Physalaemus pustulosus</name>
    <dbReference type="NCBI Taxonomy" id="76066"/>
    <lineage>
        <taxon>Eukaryota</taxon>
        <taxon>Metazoa</taxon>
        <taxon>Chordata</taxon>
        <taxon>Craniata</taxon>
        <taxon>Vertebrata</taxon>
        <taxon>Euteleostomi</taxon>
        <taxon>Amphibia</taxon>
        <taxon>Batrachia</taxon>
        <taxon>Anura</taxon>
        <taxon>Neobatrachia</taxon>
        <taxon>Hyloidea</taxon>
        <taxon>Leptodactylidae</taxon>
        <taxon>Leiuperinae</taxon>
        <taxon>Engystomops</taxon>
    </lineage>
</organism>